<dbReference type="GO" id="GO:0005524">
    <property type="term" value="F:ATP binding"/>
    <property type="evidence" value="ECO:0007669"/>
    <property type="project" value="UniProtKB-KW"/>
</dbReference>
<dbReference type="InterPro" id="IPR036890">
    <property type="entry name" value="HATPase_C_sf"/>
</dbReference>
<keyword evidence="10" id="KW-0067">ATP-binding</keyword>
<evidence type="ECO:0000256" key="15">
    <source>
        <dbReference type="SAM" id="Phobius"/>
    </source>
</evidence>
<dbReference type="InterPro" id="IPR003661">
    <property type="entry name" value="HisK_dim/P_dom"/>
</dbReference>
<dbReference type="InterPro" id="IPR005467">
    <property type="entry name" value="His_kinase_dom"/>
</dbReference>
<protein>
    <recommendedName>
        <fullName evidence="3">histidine kinase</fullName>
        <ecNumber evidence="3">2.7.13.3</ecNumber>
    </recommendedName>
</protein>
<dbReference type="PROSITE" id="PS50885">
    <property type="entry name" value="HAMP"/>
    <property type="match status" value="1"/>
</dbReference>
<evidence type="ECO:0000256" key="4">
    <source>
        <dbReference type="ARBA" id="ARBA00022475"/>
    </source>
</evidence>
<evidence type="ECO:0000313" key="19">
    <source>
        <dbReference type="Proteomes" id="UP000052258"/>
    </source>
</evidence>
<keyword evidence="9 18" id="KW-0418">Kinase</keyword>
<dbReference type="CDD" id="cd00082">
    <property type="entry name" value="HisKA"/>
    <property type="match status" value="1"/>
</dbReference>
<gene>
    <name evidence="18" type="ORF">X560_1297</name>
</gene>
<dbReference type="InterPro" id="IPR003594">
    <property type="entry name" value="HATPase_dom"/>
</dbReference>
<dbReference type="PANTHER" id="PTHR45528">
    <property type="entry name" value="SENSOR HISTIDINE KINASE CPXA"/>
    <property type="match status" value="1"/>
</dbReference>
<dbReference type="PANTHER" id="PTHR45528:SF1">
    <property type="entry name" value="SENSOR HISTIDINE KINASE CPXA"/>
    <property type="match status" value="1"/>
</dbReference>
<organism evidence="18 19">
    <name type="scientific">Listeria fleischmannii 1991</name>
    <dbReference type="NCBI Taxonomy" id="1430899"/>
    <lineage>
        <taxon>Bacteria</taxon>
        <taxon>Bacillati</taxon>
        <taxon>Bacillota</taxon>
        <taxon>Bacilli</taxon>
        <taxon>Bacillales</taxon>
        <taxon>Listeriaceae</taxon>
        <taxon>Listeria</taxon>
    </lineage>
</organism>
<dbReference type="RefSeq" id="WP_007473538.1">
    <property type="nucleotide sequence ID" value="NZ_KQ130615.1"/>
</dbReference>
<evidence type="ECO:0000256" key="14">
    <source>
        <dbReference type="SAM" id="Coils"/>
    </source>
</evidence>
<keyword evidence="14" id="KW-0175">Coiled coil</keyword>
<dbReference type="EC" id="2.7.13.3" evidence="3"/>
<dbReference type="Gene3D" id="3.30.565.10">
    <property type="entry name" value="Histidine kinase-like ATPase, C-terminal domain"/>
    <property type="match status" value="1"/>
</dbReference>
<dbReference type="Proteomes" id="UP000052258">
    <property type="component" value="Unassembled WGS sequence"/>
</dbReference>
<keyword evidence="19" id="KW-1185">Reference proteome</keyword>
<evidence type="ECO:0000256" key="9">
    <source>
        <dbReference type="ARBA" id="ARBA00022777"/>
    </source>
</evidence>
<feature type="transmembrane region" description="Helical" evidence="15">
    <location>
        <begin position="7"/>
        <end position="33"/>
    </location>
</feature>
<dbReference type="Pfam" id="PF00512">
    <property type="entry name" value="HisKA"/>
    <property type="match status" value="1"/>
</dbReference>
<evidence type="ECO:0000256" key="7">
    <source>
        <dbReference type="ARBA" id="ARBA00022692"/>
    </source>
</evidence>
<feature type="domain" description="HAMP" evidence="17">
    <location>
        <begin position="197"/>
        <end position="251"/>
    </location>
</feature>
<keyword evidence="7 15" id="KW-0812">Transmembrane</keyword>
<comment type="catalytic activity">
    <reaction evidence="1">
        <text>ATP + protein L-histidine = ADP + protein N-phospho-L-histidine.</text>
        <dbReference type="EC" id="2.7.13.3"/>
    </reaction>
</comment>
<dbReference type="CDD" id="cd00075">
    <property type="entry name" value="HATPase"/>
    <property type="match status" value="1"/>
</dbReference>
<dbReference type="SUPFAM" id="SSF47384">
    <property type="entry name" value="Homodimeric domain of signal transducing histidine kinase"/>
    <property type="match status" value="1"/>
</dbReference>
<feature type="domain" description="Histidine kinase" evidence="16">
    <location>
        <begin position="266"/>
        <end position="485"/>
    </location>
</feature>
<comment type="subcellular location">
    <subcellularLocation>
        <location evidence="2">Cell membrane</location>
        <topology evidence="2">Multi-pass membrane protein</topology>
    </subcellularLocation>
</comment>
<dbReference type="GO" id="GO:0000155">
    <property type="term" value="F:phosphorelay sensor kinase activity"/>
    <property type="evidence" value="ECO:0007669"/>
    <property type="project" value="InterPro"/>
</dbReference>
<evidence type="ECO:0000256" key="11">
    <source>
        <dbReference type="ARBA" id="ARBA00022989"/>
    </source>
</evidence>
<keyword evidence="13 15" id="KW-0472">Membrane</keyword>
<proteinExistence type="predicted"/>
<dbReference type="PRINTS" id="PR00344">
    <property type="entry name" value="BCTRLSENSOR"/>
</dbReference>
<dbReference type="InterPro" id="IPR003660">
    <property type="entry name" value="HAMP_dom"/>
</dbReference>
<dbReference type="FunFam" id="1.10.287.130:FF:000001">
    <property type="entry name" value="Two-component sensor histidine kinase"/>
    <property type="match status" value="1"/>
</dbReference>
<evidence type="ECO:0000256" key="1">
    <source>
        <dbReference type="ARBA" id="ARBA00000085"/>
    </source>
</evidence>
<dbReference type="InterPro" id="IPR004358">
    <property type="entry name" value="Sig_transdc_His_kin-like_C"/>
</dbReference>
<keyword evidence="12" id="KW-0902">Two-component regulatory system</keyword>
<keyword evidence="11 15" id="KW-1133">Transmembrane helix</keyword>
<keyword evidence="8" id="KW-0547">Nucleotide-binding</keyword>
<dbReference type="PROSITE" id="PS50109">
    <property type="entry name" value="HIS_KIN"/>
    <property type="match status" value="1"/>
</dbReference>
<accession>A0A0J8GG98</accession>
<evidence type="ECO:0000256" key="3">
    <source>
        <dbReference type="ARBA" id="ARBA00012438"/>
    </source>
</evidence>
<evidence type="ECO:0000256" key="6">
    <source>
        <dbReference type="ARBA" id="ARBA00022679"/>
    </source>
</evidence>
<dbReference type="SUPFAM" id="SSF55874">
    <property type="entry name" value="ATPase domain of HSP90 chaperone/DNA topoisomerase II/histidine kinase"/>
    <property type="match status" value="1"/>
</dbReference>
<evidence type="ECO:0000256" key="10">
    <source>
        <dbReference type="ARBA" id="ARBA00022840"/>
    </source>
</evidence>
<dbReference type="Pfam" id="PF00672">
    <property type="entry name" value="HAMP"/>
    <property type="match status" value="1"/>
</dbReference>
<dbReference type="Gene3D" id="6.10.340.10">
    <property type="match status" value="1"/>
</dbReference>
<dbReference type="InterPro" id="IPR036097">
    <property type="entry name" value="HisK_dim/P_sf"/>
</dbReference>
<dbReference type="AlphaFoldDB" id="A0A0J8GG98"/>
<dbReference type="Pfam" id="PF02518">
    <property type="entry name" value="HATPase_c"/>
    <property type="match status" value="1"/>
</dbReference>
<dbReference type="EMBL" id="AZHO01000014">
    <property type="protein sequence ID" value="KMT59768.1"/>
    <property type="molecule type" value="Genomic_DNA"/>
</dbReference>
<comment type="caution">
    <text evidence="18">The sequence shown here is derived from an EMBL/GenBank/DDBJ whole genome shotgun (WGS) entry which is preliminary data.</text>
</comment>
<dbReference type="Gene3D" id="1.10.287.130">
    <property type="match status" value="1"/>
</dbReference>
<keyword evidence="5" id="KW-0597">Phosphoprotein</keyword>
<evidence type="ECO:0000256" key="2">
    <source>
        <dbReference type="ARBA" id="ARBA00004651"/>
    </source>
</evidence>
<dbReference type="CDD" id="cd06225">
    <property type="entry name" value="HAMP"/>
    <property type="match status" value="1"/>
</dbReference>
<dbReference type="SMART" id="SM00388">
    <property type="entry name" value="HisKA"/>
    <property type="match status" value="1"/>
</dbReference>
<dbReference type="SMART" id="SM00304">
    <property type="entry name" value="HAMP"/>
    <property type="match status" value="1"/>
</dbReference>
<name>A0A0J8GG98_9LIST</name>
<dbReference type="SMART" id="SM00387">
    <property type="entry name" value="HATPase_c"/>
    <property type="match status" value="1"/>
</dbReference>
<keyword evidence="6" id="KW-0808">Transferase</keyword>
<reference evidence="18 19" key="1">
    <citation type="journal article" date="2015" name="Genome Biol. Evol.">
        <title>Comparative Genomics of Listeria Sensu Lato: Genus-Wide Differences in Evolutionary Dynamics and the Progressive Gain of Complex, Potentially Pathogenicity-Related Traits through Lateral Gene Transfer.</title>
        <authorList>
            <person name="Chiara M."/>
            <person name="Caruso M."/>
            <person name="D'Erchia A.M."/>
            <person name="Manzari C."/>
            <person name="Fraccalvieri R."/>
            <person name="Goffredo E."/>
            <person name="Latorre L."/>
            <person name="Miccolupo A."/>
            <person name="Padalino I."/>
            <person name="Santagada G."/>
            <person name="Chiocco D."/>
            <person name="Pesole G."/>
            <person name="Horner D.S."/>
            <person name="Parisi A."/>
        </authorList>
    </citation>
    <scope>NUCLEOTIDE SEQUENCE [LARGE SCALE GENOMIC DNA]</scope>
    <source>
        <strain evidence="18 19">1991</strain>
    </source>
</reference>
<sequence>MRIRSRFLISFLGSLLVIIVSLMAIFAIVFYAITGEAPLPATLYKTATEQKAITFEEQEALINLRNTAKTDPSKLLTTETKEQIAAYEKKGVKIVIRRGNSILYHSDGLVVKSLLVHAPEFDTNNIYTQGTIDNKGNLFRYLKFDFYFPDQEKGSVMILNQENSFSEFMQKWGILLISAILLLAILLLILFNRSLNRAVIQPLRELNAKVSVMKSGDLNEPLMISSHAKGEVDDLANEFESLREALNEANQEKAKYEENRKELMTSISHDLKTPITSIIGYVEGLQDGVAKTAAKQNQYLGIIHNQAKHVNHLIDELFIFSKLDMHKLPFQFESVPIYDFLTHFIDEYTIELAQKDIVLISDLKDEQVFLRVDRIQLRRVLDNLVQNSTRYMDKTYKEIRISLRNGDEEVLLSVQDNGVGMPKAEVSKIFDRFYRIERSRNQMTGGSGLGLAITKQIIAEHGGEIWAESTEGIGTTMFFTLPKGGIEK</sequence>
<evidence type="ECO:0000256" key="5">
    <source>
        <dbReference type="ARBA" id="ARBA00022553"/>
    </source>
</evidence>
<evidence type="ECO:0000259" key="17">
    <source>
        <dbReference type="PROSITE" id="PS50885"/>
    </source>
</evidence>
<evidence type="ECO:0000313" key="18">
    <source>
        <dbReference type="EMBL" id="KMT59768.1"/>
    </source>
</evidence>
<evidence type="ECO:0000256" key="12">
    <source>
        <dbReference type="ARBA" id="ARBA00023012"/>
    </source>
</evidence>
<dbReference type="FunFam" id="3.30.565.10:FF:000006">
    <property type="entry name" value="Sensor histidine kinase WalK"/>
    <property type="match status" value="1"/>
</dbReference>
<dbReference type="PATRIC" id="fig|1430899.3.peg.1494"/>
<keyword evidence="4" id="KW-1003">Cell membrane</keyword>
<dbReference type="InterPro" id="IPR050398">
    <property type="entry name" value="HssS/ArlS-like"/>
</dbReference>
<feature type="coiled-coil region" evidence="14">
    <location>
        <begin position="232"/>
        <end position="266"/>
    </location>
</feature>
<dbReference type="GO" id="GO:0005886">
    <property type="term" value="C:plasma membrane"/>
    <property type="evidence" value="ECO:0007669"/>
    <property type="project" value="UniProtKB-SubCell"/>
</dbReference>
<evidence type="ECO:0000256" key="8">
    <source>
        <dbReference type="ARBA" id="ARBA00022741"/>
    </source>
</evidence>
<evidence type="ECO:0000256" key="13">
    <source>
        <dbReference type="ARBA" id="ARBA00023136"/>
    </source>
</evidence>
<evidence type="ECO:0000259" key="16">
    <source>
        <dbReference type="PROSITE" id="PS50109"/>
    </source>
</evidence>
<feature type="transmembrane region" description="Helical" evidence="15">
    <location>
        <begin position="172"/>
        <end position="191"/>
    </location>
</feature>